<keyword evidence="4 7" id="KW-0328">Glycosyltransferase</keyword>
<dbReference type="SUPFAM" id="SSF53756">
    <property type="entry name" value="UDP-Glycosyltransferase/glycogen phosphorylase"/>
    <property type="match status" value="1"/>
</dbReference>
<evidence type="ECO:0000256" key="7">
    <source>
        <dbReference type="HAMAP-Rule" id="MF_00484"/>
    </source>
</evidence>
<dbReference type="PANTHER" id="PTHR45825">
    <property type="entry name" value="GRANULE-BOUND STARCH SYNTHASE 1, CHLOROPLASTIC/AMYLOPLASTIC"/>
    <property type="match status" value="1"/>
</dbReference>
<dbReference type="CDD" id="cd03791">
    <property type="entry name" value="GT5_Glycogen_synthase_DULL1-like"/>
    <property type="match status" value="1"/>
</dbReference>
<proteinExistence type="inferred from homology"/>
<dbReference type="UniPathway" id="UPA00164"/>
<dbReference type="EC" id="2.4.1.21" evidence="7"/>
<dbReference type="NCBIfam" id="TIGR02095">
    <property type="entry name" value="glgA"/>
    <property type="match status" value="1"/>
</dbReference>
<dbReference type="InterPro" id="IPR011835">
    <property type="entry name" value="GS/SS"/>
</dbReference>
<feature type="domain" description="Glycosyl transferase family 1" evidence="8">
    <location>
        <begin position="285"/>
        <end position="433"/>
    </location>
</feature>
<evidence type="ECO:0000256" key="3">
    <source>
        <dbReference type="ARBA" id="ARBA00010281"/>
    </source>
</evidence>
<dbReference type="GO" id="GO:0004373">
    <property type="term" value="F:alpha-1,4-glucan glucosyltransferase (UDP-glucose donor) activity"/>
    <property type="evidence" value="ECO:0007669"/>
    <property type="project" value="InterPro"/>
</dbReference>
<comment type="function">
    <text evidence="2 7">Synthesizes alpha-1,4-glucan chains using ADP-glucose.</text>
</comment>
<evidence type="ECO:0000256" key="4">
    <source>
        <dbReference type="ARBA" id="ARBA00022676"/>
    </source>
</evidence>
<feature type="domain" description="Starch synthase catalytic" evidence="9">
    <location>
        <begin position="2"/>
        <end position="232"/>
    </location>
</feature>
<organism evidence="10 11">
    <name type="scientific">Candidatus Bipolaricaulis anaerobius</name>
    <dbReference type="NCBI Taxonomy" id="2026885"/>
    <lineage>
        <taxon>Bacteria</taxon>
        <taxon>Candidatus Bipolaricaulota</taxon>
        <taxon>Candidatus Bipolaricaulia</taxon>
        <taxon>Candidatus Bipolaricaulales</taxon>
        <taxon>Candidatus Bipolaricaulaceae</taxon>
        <taxon>Candidatus Bipolaricaulis</taxon>
    </lineage>
</organism>
<dbReference type="GO" id="GO:0009011">
    <property type="term" value="F:alpha-1,4-glucan glucosyltransferase (ADP-glucose donor) activity"/>
    <property type="evidence" value="ECO:0007669"/>
    <property type="project" value="UniProtKB-UniRule"/>
</dbReference>
<evidence type="ECO:0000259" key="8">
    <source>
        <dbReference type="Pfam" id="PF00534"/>
    </source>
</evidence>
<protein>
    <recommendedName>
        <fullName evidence="7">Glycogen synthase</fullName>
        <ecNumber evidence="7">2.4.1.21</ecNumber>
    </recommendedName>
    <alternativeName>
        <fullName evidence="7">Starch [bacterial glycogen] synthase</fullName>
    </alternativeName>
</protein>
<dbReference type="Proteomes" id="UP000249818">
    <property type="component" value="Chromosome BARAN1"/>
</dbReference>
<dbReference type="EMBL" id="LS483254">
    <property type="protein sequence ID" value="SQD92878.1"/>
    <property type="molecule type" value="Genomic_DNA"/>
</dbReference>
<feature type="binding site" evidence="7">
    <location>
        <position position="15"/>
    </location>
    <ligand>
        <name>ADP-alpha-D-glucose</name>
        <dbReference type="ChEBI" id="CHEBI:57498"/>
    </ligand>
</feature>
<sequence>MRVLFVSAEVAPYAKVGGLGDVAAALPRALADLGVEIAVVTPKYRMVTERAGNLTPVATFPVAVGGEVRTCQAFRGSLSRSEVPLYALGCDPLFDRPGIYGEGGGGYPDELERFAFLARAALDLGPASGWLPDVVHANDWHTALIPVYLRAELAAPARSVLTIHNLAYQGSFPRARGENLGLNSVGWQLVTRGDQINLLQGGIQAADWITTVSPSYAREILTQGEGLEEVLRARRDQLTGILNGIDTVVWDPSSDPHLWAPYSAADPSGKYENKRSLQTALGLAPADGPLVAMVSRLAEQKGFDLVLTAFERMMALGIQFVVLGEGDPRYASFFRGAERRYPGRVRALIQFSEEWAHRIEAGADLFLMPSRFEPAGLNQLYSLRYGTVPVVRATGGLSDTIHDYDPVTDSGNGFTFTDYTAEAMLSALSRAVRLWRSDRGAWRRLMVRGMGEDHSWAVPARQYCALYERVLAGRIPRLTEP</sequence>
<dbReference type="Gene3D" id="3.40.50.2000">
    <property type="entry name" value="Glycogen Phosphorylase B"/>
    <property type="match status" value="2"/>
</dbReference>
<dbReference type="HAMAP" id="MF_00484">
    <property type="entry name" value="Glycogen_synth"/>
    <property type="match status" value="1"/>
</dbReference>
<comment type="catalytic activity">
    <reaction evidence="1 7">
        <text>[(1-&gt;4)-alpha-D-glucosyl](n) + ADP-alpha-D-glucose = [(1-&gt;4)-alpha-D-glucosyl](n+1) + ADP + H(+)</text>
        <dbReference type="Rhea" id="RHEA:18189"/>
        <dbReference type="Rhea" id="RHEA-COMP:9584"/>
        <dbReference type="Rhea" id="RHEA-COMP:9587"/>
        <dbReference type="ChEBI" id="CHEBI:15378"/>
        <dbReference type="ChEBI" id="CHEBI:15444"/>
        <dbReference type="ChEBI" id="CHEBI:57498"/>
        <dbReference type="ChEBI" id="CHEBI:456216"/>
        <dbReference type="EC" id="2.4.1.21"/>
    </reaction>
</comment>
<keyword evidence="11" id="KW-1185">Reference proteome</keyword>
<evidence type="ECO:0000256" key="6">
    <source>
        <dbReference type="ARBA" id="ARBA00023056"/>
    </source>
</evidence>
<evidence type="ECO:0000256" key="1">
    <source>
        <dbReference type="ARBA" id="ARBA00001478"/>
    </source>
</evidence>
<evidence type="ECO:0000256" key="2">
    <source>
        <dbReference type="ARBA" id="ARBA00002764"/>
    </source>
</evidence>
<name>A0A2X3KWA2_9BACT</name>
<evidence type="ECO:0000313" key="10">
    <source>
        <dbReference type="EMBL" id="SQD92878.1"/>
    </source>
</evidence>
<comment type="similarity">
    <text evidence="3 7">Belongs to the glycosyltransferase 1 family. Bacterial/plant glycogen synthase subfamily.</text>
</comment>
<evidence type="ECO:0000313" key="11">
    <source>
        <dbReference type="Proteomes" id="UP000249818"/>
    </source>
</evidence>
<dbReference type="AlphaFoldDB" id="A0A2X3KWA2"/>
<keyword evidence="5 7" id="KW-0808">Transferase</keyword>
<dbReference type="InterPro" id="IPR001296">
    <property type="entry name" value="Glyco_trans_1"/>
</dbReference>
<reference evidence="11" key="1">
    <citation type="submission" date="2018-05" db="EMBL/GenBank/DDBJ databases">
        <authorList>
            <person name="Hao L."/>
        </authorList>
    </citation>
    <scope>NUCLEOTIDE SEQUENCE [LARGE SCALE GENOMIC DNA]</scope>
</reference>
<dbReference type="InterPro" id="IPR013534">
    <property type="entry name" value="Starch_synth_cat_dom"/>
</dbReference>
<comment type="pathway">
    <text evidence="7">Glycan biosynthesis; glycogen biosynthesis.</text>
</comment>
<gene>
    <name evidence="7 10" type="primary">glgA</name>
    <name evidence="10" type="ORF">BARAN1_0854</name>
</gene>
<evidence type="ECO:0000259" key="9">
    <source>
        <dbReference type="Pfam" id="PF08323"/>
    </source>
</evidence>
<dbReference type="OrthoDB" id="9808590at2"/>
<dbReference type="KEGG" id="bana:BARAN1_0854"/>
<dbReference type="RefSeq" id="WP_122031169.1">
    <property type="nucleotide sequence ID" value="NZ_LS483254.1"/>
</dbReference>
<dbReference type="NCBIfam" id="NF001899">
    <property type="entry name" value="PRK00654.1-2"/>
    <property type="match status" value="1"/>
</dbReference>
<dbReference type="PANTHER" id="PTHR45825:SF11">
    <property type="entry name" value="ALPHA AMYLASE DOMAIN-CONTAINING PROTEIN"/>
    <property type="match status" value="1"/>
</dbReference>
<evidence type="ECO:0000256" key="5">
    <source>
        <dbReference type="ARBA" id="ARBA00022679"/>
    </source>
</evidence>
<dbReference type="Pfam" id="PF00534">
    <property type="entry name" value="Glycos_transf_1"/>
    <property type="match status" value="1"/>
</dbReference>
<dbReference type="Pfam" id="PF08323">
    <property type="entry name" value="Glyco_transf_5"/>
    <property type="match status" value="1"/>
</dbReference>
<dbReference type="GO" id="GO:0005978">
    <property type="term" value="P:glycogen biosynthetic process"/>
    <property type="evidence" value="ECO:0007669"/>
    <property type="project" value="UniProtKB-UniRule"/>
</dbReference>
<accession>A0A2X3KWA2</accession>
<keyword evidence="6 7" id="KW-0320">Glycogen biosynthesis</keyword>